<organism evidence="13 14">
    <name type="scientific">Pelistega suis</name>
    <dbReference type="NCBI Taxonomy" id="1631957"/>
    <lineage>
        <taxon>Bacteria</taxon>
        <taxon>Pseudomonadati</taxon>
        <taxon>Pseudomonadota</taxon>
        <taxon>Betaproteobacteria</taxon>
        <taxon>Burkholderiales</taxon>
        <taxon>Alcaligenaceae</taxon>
        <taxon>Pelistega</taxon>
    </lineage>
</organism>
<reference evidence="13 14" key="1">
    <citation type="submission" date="2020-05" db="EMBL/GenBank/DDBJ databases">
        <authorList>
            <person name="Niu N."/>
        </authorList>
    </citation>
    <scope>NUCLEOTIDE SEQUENCE [LARGE SCALE GENOMIC DNA]</scope>
    <source>
        <strain evidence="13 14">3340-03</strain>
    </source>
</reference>
<evidence type="ECO:0000256" key="1">
    <source>
        <dbReference type="ARBA" id="ARBA00004459"/>
    </source>
</evidence>
<dbReference type="GO" id="GO:0015031">
    <property type="term" value="P:protein transport"/>
    <property type="evidence" value="ECO:0007669"/>
    <property type="project" value="UniProtKB-KW"/>
</dbReference>
<dbReference type="InterPro" id="IPR006530">
    <property type="entry name" value="YD"/>
</dbReference>
<dbReference type="InterPro" id="IPR029046">
    <property type="entry name" value="LolA/LolB/LppX"/>
</dbReference>
<keyword evidence="10" id="KW-0143">Chaperone</keyword>
<evidence type="ECO:0000256" key="11">
    <source>
        <dbReference type="ARBA" id="ARBA00023237"/>
    </source>
</evidence>
<keyword evidence="9" id="KW-0564">Palmitate</keyword>
<dbReference type="InterPro" id="IPR004565">
    <property type="entry name" value="OM_lipoprot_LolB"/>
</dbReference>
<dbReference type="CDD" id="cd16326">
    <property type="entry name" value="LolB"/>
    <property type="match status" value="1"/>
</dbReference>
<evidence type="ECO:0000313" key="14">
    <source>
        <dbReference type="Proteomes" id="UP000537862"/>
    </source>
</evidence>
<name>A0A849P377_9BURK</name>
<evidence type="ECO:0000256" key="5">
    <source>
        <dbReference type="ARBA" id="ARBA00022448"/>
    </source>
</evidence>
<gene>
    <name evidence="13" type="ORF">HKX39_07175</name>
</gene>
<keyword evidence="14" id="KW-1185">Reference proteome</keyword>
<keyword evidence="5" id="KW-0813">Transport</keyword>
<comment type="subunit">
    <text evidence="3">Monomer.</text>
</comment>
<evidence type="ECO:0000256" key="2">
    <source>
        <dbReference type="ARBA" id="ARBA00009696"/>
    </source>
</evidence>
<accession>A0A849P377</accession>
<evidence type="ECO:0000256" key="9">
    <source>
        <dbReference type="ARBA" id="ARBA00023139"/>
    </source>
</evidence>
<dbReference type="Proteomes" id="UP000537862">
    <property type="component" value="Unassembled WGS sequence"/>
</dbReference>
<dbReference type="GO" id="GO:0009279">
    <property type="term" value="C:cell outer membrane"/>
    <property type="evidence" value="ECO:0007669"/>
    <property type="project" value="UniProtKB-SubCell"/>
</dbReference>
<evidence type="ECO:0000256" key="7">
    <source>
        <dbReference type="ARBA" id="ARBA00022927"/>
    </source>
</evidence>
<comment type="caution">
    <text evidence="13">The sequence shown here is derived from an EMBL/GenBank/DDBJ whole genome shotgun (WGS) entry which is preliminary data.</text>
</comment>
<keyword evidence="11" id="KW-0998">Cell outer membrane</keyword>
<keyword evidence="12 13" id="KW-0449">Lipoprotein</keyword>
<comment type="similarity">
    <text evidence="2">Belongs to the LolB family.</text>
</comment>
<evidence type="ECO:0000313" key="13">
    <source>
        <dbReference type="EMBL" id="NOL51950.1"/>
    </source>
</evidence>
<proteinExistence type="inferred from homology"/>
<dbReference type="SUPFAM" id="SSF89392">
    <property type="entry name" value="Prokaryotic lipoproteins and lipoprotein localization factors"/>
    <property type="match status" value="1"/>
</dbReference>
<keyword evidence="6" id="KW-0732">Signal</keyword>
<comment type="subcellular location">
    <subcellularLocation>
        <location evidence="1">Cell outer membrane</location>
        <topology evidence="1">Lipid-anchor</topology>
    </subcellularLocation>
</comment>
<evidence type="ECO:0000256" key="4">
    <source>
        <dbReference type="ARBA" id="ARBA00016202"/>
    </source>
</evidence>
<sequence length="193" mass="21610">MKKFWRISVLTLVSMLGACTSLERINDDQVSQSSAIELQRTGRFAVLVYDKTQDKNIDSVQGNFEWLSAGERVVLDLSSPLGQVLARVNVQPGLSQLIRSNGEVLEASSPDALVREVIGRQFPVSGLQYWIRGQAMPGVALETPEYDAQQRLVKFVQAGWVVTAQDYDGMGPKRFHLLNNQTMERITIRIVMN</sequence>
<keyword evidence="8" id="KW-0472">Membrane</keyword>
<dbReference type="AlphaFoldDB" id="A0A849P377"/>
<keyword evidence="7" id="KW-0653">Protein transport</keyword>
<dbReference type="NCBIfam" id="TIGR01643">
    <property type="entry name" value="YD_repeat_2x"/>
    <property type="match status" value="1"/>
</dbReference>
<dbReference type="EMBL" id="JABGBN010000005">
    <property type="protein sequence ID" value="NOL51950.1"/>
    <property type="molecule type" value="Genomic_DNA"/>
</dbReference>
<evidence type="ECO:0000256" key="8">
    <source>
        <dbReference type="ARBA" id="ARBA00023136"/>
    </source>
</evidence>
<evidence type="ECO:0000256" key="3">
    <source>
        <dbReference type="ARBA" id="ARBA00011245"/>
    </source>
</evidence>
<evidence type="ECO:0000256" key="6">
    <source>
        <dbReference type="ARBA" id="ARBA00022729"/>
    </source>
</evidence>
<dbReference type="Gene3D" id="2.50.20.10">
    <property type="entry name" value="Lipoprotein localisation LolA/LolB/LppX"/>
    <property type="match status" value="1"/>
</dbReference>
<dbReference type="Pfam" id="PF03550">
    <property type="entry name" value="LolB"/>
    <property type="match status" value="1"/>
</dbReference>
<dbReference type="PROSITE" id="PS51257">
    <property type="entry name" value="PROKAR_LIPOPROTEIN"/>
    <property type="match status" value="1"/>
</dbReference>
<protein>
    <recommendedName>
        <fullName evidence="4">Outer-membrane lipoprotein LolB</fullName>
    </recommendedName>
</protein>
<evidence type="ECO:0000256" key="10">
    <source>
        <dbReference type="ARBA" id="ARBA00023186"/>
    </source>
</evidence>
<dbReference type="RefSeq" id="WP_171680650.1">
    <property type="nucleotide sequence ID" value="NZ_JABGBN010000005.1"/>
</dbReference>
<evidence type="ECO:0000256" key="12">
    <source>
        <dbReference type="ARBA" id="ARBA00023288"/>
    </source>
</evidence>